<name>A0A4S4NP89_9BACT</name>
<dbReference type="AlphaFoldDB" id="A0A4S4NP89"/>
<dbReference type="SUPFAM" id="SSF51658">
    <property type="entry name" value="Xylose isomerase-like"/>
    <property type="match status" value="1"/>
</dbReference>
<gene>
    <name evidence="2" type="ORF">E4021_03705</name>
</gene>
<dbReference type="Gene3D" id="3.20.20.150">
    <property type="entry name" value="Divalent-metal-dependent TIM barrel enzymes"/>
    <property type="match status" value="1"/>
</dbReference>
<keyword evidence="3" id="KW-1185">Reference proteome</keyword>
<dbReference type="Proteomes" id="UP000308528">
    <property type="component" value="Unassembled WGS sequence"/>
</dbReference>
<dbReference type="PANTHER" id="PTHR12110">
    <property type="entry name" value="HYDROXYPYRUVATE ISOMERASE"/>
    <property type="match status" value="1"/>
</dbReference>
<dbReference type="EMBL" id="SRSF01000001">
    <property type="protein sequence ID" value="THH41712.1"/>
    <property type="molecule type" value="Genomic_DNA"/>
</dbReference>
<keyword evidence="2" id="KW-0413">Isomerase</keyword>
<comment type="caution">
    <text evidence="2">The sequence shown here is derived from an EMBL/GenBank/DDBJ whole genome shotgun (WGS) entry which is preliminary data.</text>
</comment>
<dbReference type="InterPro" id="IPR050312">
    <property type="entry name" value="IolE/XylAMocC-like"/>
</dbReference>
<evidence type="ECO:0000313" key="3">
    <source>
        <dbReference type="Proteomes" id="UP000308528"/>
    </source>
</evidence>
<dbReference type="InterPro" id="IPR013022">
    <property type="entry name" value="Xyl_isomerase-like_TIM-brl"/>
</dbReference>
<dbReference type="OrthoDB" id="9802318at2"/>
<dbReference type="GO" id="GO:0016853">
    <property type="term" value="F:isomerase activity"/>
    <property type="evidence" value="ECO:0007669"/>
    <property type="project" value="UniProtKB-KW"/>
</dbReference>
<reference evidence="2 3" key="1">
    <citation type="submission" date="2019-04" db="EMBL/GenBank/DDBJ databases">
        <title>Lewinella litorea sp. nov., isolated from a marine sand.</title>
        <authorList>
            <person name="Yoon J.-H."/>
        </authorList>
    </citation>
    <scope>NUCLEOTIDE SEQUENCE [LARGE SCALE GENOMIC DNA]</scope>
    <source>
        <strain evidence="2 3">HSMS-39</strain>
    </source>
</reference>
<feature type="domain" description="Xylose isomerase-like TIM barrel" evidence="1">
    <location>
        <begin position="25"/>
        <end position="255"/>
    </location>
</feature>
<sequence length="273" mass="30607">MPEDLSRLCIHTITTKPWPLEVAVDKYAAAGVGGISIWDDAATDIGIPRTRQILDGSPLQVVSYVRGGFFPNHNREARQHSLDNNRRLIDDAAEIGAPLLVLVCGAEPRQSLEESRRQIQAGIEALIDHSAGCGVKLAIEPLHPMYADTRSAINTLGQANQMAEAIDHVQVGIAVDVYHLWWDDRLEHEIQRCGANDNLYAFHICDWKVPTQDMLLDRGLMGEGCIDVPLIRSWVEAGGFRGFHEVEIFSNTYWSMDQDEFLKRIITAYRNFS</sequence>
<dbReference type="PANTHER" id="PTHR12110:SF52">
    <property type="entry name" value="XYLOSE ISOMERASE"/>
    <property type="match status" value="1"/>
</dbReference>
<evidence type="ECO:0000259" key="1">
    <source>
        <dbReference type="Pfam" id="PF01261"/>
    </source>
</evidence>
<organism evidence="2 3">
    <name type="scientific">Neolewinella litorea</name>
    <dbReference type="NCBI Taxonomy" id="2562452"/>
    <lineage>
        <taxon>Bacteria</taxon>
        <taxon>Pseudomonadati</taxon>
        <taxon>Bacteroidota</taxon>
        <taxon>Saprospiria</taxon>
        <taxon>Saprospirales</taxon>
        <taxon>Lewinellaceae</taxon>
        <taxon>Neolewinella</taxon>
    </lineage>
</organism>
<dbReference type="Pfam" id="PF01261">
    <property type="entry name" value="AP_endonuc_2"/>
    <property type="match status" value="1"/>
</dbReference>
<dbReference type="InterPro" id="IPR036237">
    <property type="entry name" value="Xyl_isomerase-like_sf"/>
</dbReference>
<protein>
    <submittedName>
        <fullName evidence="2">Sugar phosphate isomerase/epimerase</fullName>
    </submittedName>
</protein>
<evidence type="ECO:0000313" key="2">
    <source>
        <dbReference type="EMBL" id="THH41712.1"/>
    </source>
</evidence>
<dbReference type="RefSeq" id="WP_136456555.1">
    <property type="nucleotide sequence ID" value="NZ_SRSF01000001.1"/>
</dbReference>
<proteinExistence type="predicted"/>
<accession>A0A4S4NP89</accession>